<dbReference type="GO" id="GO:0003924">
    <property type="term" value="F:GTPase activity"/>
    <property type="evidence" value="ECO:0007669"/>
    <property type="project" value="TreeGrafter"/>
</dbReference>
<sequence length="81" mass="9243">MVVRDAYDTMLMHLYSNTINRFKTSLEQSLNEGQEYLAAIHLCSQSCMLEFDKGCEETNNACAHQKSRILIGIHGSNKRSF</sequence>
<dbReference type="Pfam" id="PF20428">
    <property type="entry name" value="Sey1_3HB"/>
    <property type="match status" value="1"/>
</dbReference>
<reference evidence="2" key="1">
    <citation type="submission" date="2019-03" db="EMBL/GenBank/DDBJ databases">
        <authorList>
            <person name="Mank J."/>
            <person name="Almeida P."/>
        </authorList>
    </citation>
    <scope>NUCLEOTIDE SEQUENCE</scope>
    <source>
        <strain evidence="2">78183</strain>
    </source>
</reference>
<gene>
    <name evidence="2" type="ORF">SVIM_LOCUS274486</name>
</gene>
<dbReference type="InterPro" id="IPR046758">
    <property type="entry name" value="Sey1/RHD3-like_3HB"/>
</dbReference>
<name>A0A6N2M4K2_SALVM</name>
<protein>
    <recommendedName>
        <fullName evidence="1">Sey1/RHD3-like three-helix bundle domain-containing protein</fullName>
    </recommendedName>
</protein>
<feature type="domain" description="Sey1/RHD3-like three-helix bundle" evidence="1">
    <location>
        <begin position="3"/>
        <end position="60"/>
    </location>
</feature>
<evidence type="ECO:0000313" key="2">
    <source>
        <dbReference type="EMBL" id="VFU44561.1"/>
    </source>
</evidence>
<dbReference type="PANTHER" id="PTHR45923:SF20">
    <property type="entry name" value="PROTEIN ROOT HAIR DEFECTIVE 3 HOMOLOG 2"/>
    <property type="match status" value="1"/>
</dbReference>
<accession>A0A6N2M4K2</accession>
<dbReference type="EMBL" id="CAADRP010001604">
    <property type="protein sequence ID" value="VFU44561.1"/>
    <property type="molecule type" value="Genomic_DNA"/>
</dbReference>
<dbReference type="AlphaFoldDB" id="A0A6N2M4K2"/>
<evidence type="ECO:0000259" key="1">
    <source>
        <dbReference type="Pfam" id="PF20428"/>
    </source>
</evidence>
<dbReference type="InterPro" id="IPR008803">
    <property type="entry name" value="RHD3/Sey1"/>
</dbReference>
<organism evidence="2">
    <name type="scientific">Salix viminalis</name>
    <name type="common">Common osier</name>
    <name type="synonym">Basket willow</name>
    <dbReference type="NCBI Taxonomy" id="40686"/>
    <lineage>
        <taxon>Eukaryota</taxon>
        <taxon>Viridiplantae</taxon>
        <taxon>Streptophyta</taxon>
        <taxon>Embryophyta</taxon>
        <taxon>Tracheophyta</taxon>
        <taxon>Spermatophyta</taxon>
        <taxon>Magnoliopsida</taxon>
        <taxon>eudicotyledons</taxon>
        <taxon>Gunneridae</taxon>
        <taxon>Pentapetalae</taxon>
        <taxon>rosids</taxon>
        <taxon>fabids</taxon>
        <taxon>Malpighiales</taxon>
        <taxon>Salicaceae</taxon>
        <taxon>Saliceae</taxon>
        <taxon>Salix</taxon>
    </lineage>
</organism>
<dbReference type="PANTHER" id="PTHR45923">
    <property type="entry name" value="PROTEIN SEY1"/>
    <property type="match status" value="1"/>
</dbReference>
<dbReference type="GO" id="GO:0005783">
    <property type="term" value="C:endoplasmic reticulum"/>
    <property type="evidence" value="ECO:0007669"/>
    <property type="project" value="TreeGrafter"/>
</dbReference>
<proteinExistence type="predicted"/>
<dbReference type="GO" id="GO:0016320">
    <property type="term" value="P:endoplasmic reticulum membrane fusion"/>
    <property type="evidence" value="ECO:0007669"/>
    <property type="project" value="TreeGrafter"/>
</dbReference>